<reference evidence="1" key="1">
    <citation type="submission" date="2021-03" db="EMBL/GenBank/DDBJ databases">
        <authorList>
            <person name="Kanchanasin P."/>
            <person name="Saeng-In P."/>
            <person name="Phongsopitanun W."/>
            <person name="Yuki M."/>
            <person name="Kudo T."/>
            <person name="Ohkuma M."/>
            <person name="Tanasupawat S."/>
        </authorList>
    </citation>
    <scope>NUCLEOTIDE SEQUENCE</scope>
    <source>
        <strain evidence="1">GKU 128</strain>
    </source>
</reference>
<organism evidence="1 2">
    <name type="scientific">Actinomadura barringtoniae</name>
    <dbReference type="NCBI Taxonomy" id="1427535"/>
    <lineage>
        <taxon>Bacteria</taxon>
        <taxon>Bacillati</taxon>
        <taxon>Actinomycetota</taxon>
        <taxon>Actinomycetes</taxon>
        <taxon>Streptosporangiales</taxon>
        <taxon>Thermomonosporaceae</taxon>
        <taxon>Actinomadura</taxon>
    </lineage>
</organism>
<dbReference type="RefSeq" id="WP_208258889.1">
    <property type="nucleotide sequence ID" value="NZ_JAGEOJ010000012.1"/>
</dbReference>
<dbReference type="AlphaFoldDB" id="A0A939TC88"/>
<protein>
    <submittedName>
        <fullName evidence="1">Uncharacterized protein</fullName>
    </submittedName>
</protein>
<sequence length="87" mass="9114">MTITQRNVDLMGSDRGEIVRWAGPSGLRVTGVLLEGAQRVWADLAGIPGDVTTAFVVTKGGALVGRGYYASVEELAEVVDLAGLSPR</sequence>
<name>A0A939TC88_9ACTN</name>
<accession>A0A939TC88</accession>
<evidence type="ECO:0000313" key="2">
    <source>
        <dbReference type="Proteomes" id="UP000669179"/>
    </source>
</evidence>
<gene>
    <name evidence="1" type="ORF">J4573_28075</name>
</gene>
<keyword evidence="2" id="KW-1185">Reference proteome</keyword>
<dbReference type="Proteomes" id="UP000669179">
    <property type="component" value="Unassembled WGS sequence"/>
</dbReference>
<dbReference type="EMBL" id="JAGEOJ010000012">
    <property type="protein sequence ID" value="MBO2450985.1"/>
    <property type="molecule type" value="Genomic_DNA"/>
</dbReference>
<evidence type="ECO:0000313" key="1">
    <source>
        <dbReference type="EMBL" id="MBO2450985.1"/>
    </source>
</evidence>
<comment type="caution">
    <text evidence="1">The sequence shown here is derived from an EMBL/GenBank/DDBJ whole genome shotgun (WGS) entry which is preliminary data.</text>
</comment>
<proteinExistence type="predicted"/>